<comment type="catalytic activity">
    <reaction evidence="2">
        <text>L-homoserine + acetyl-CoA = O-acetyl-L-homoserine + CoA</text>
        <dbReference type="Rhea" id="RHEA:13701"/>
        <dbReference type="ChEBI" id="CHEBI:57287"/>
        <dbReference type="ChEBI" id="CHEBI:57288"/>
        <dbReference type="ChEBI" id="CHEBI:57476"/>
        <dbReference type="ChEBI" id="CHEBI:57716"/>
        <dbReference type="EC" id="2.3.1.31"/>
    </reaction>
</comment>
<comment type="function">
    <text evidence="2">Transfers an acetyl group from acetyl-CoA to L-homoserine, forming acetyl-L-homoserine.</text>
</comment>
<dbReference type="PANTHER" id="PTHR32268">
    <property type="entry name" value="HOMOSERINE O-ACETYLTRANSFERASE"/>
    <property type="match status" value="1"/>
</dbReference>
<dbReference type="SUPFAM" id="SSF53474">
    <property type="entry name" value="alpha/beta-Hydrolases"/>
    <property type="match status" value="1"/>
</dbReference>
<accession>A0A1M4SK69</accession>
<organism evidence="5 6">
    <name type="scientific">Flavisolibacter ginsengisoli DSM 18119</name>
    <dbReference type="NCBI Taxonomy" id="1121884"/>
    <lineage>
        <taxon>Bacteria</taxon>
        <taxon>Pseudomonadati</taxon>
        <taxon>Bacteroidota</taxon>
        <taxon>Chitinophagia</taxon>
        <taxon>Chitinophagales</taxon>
        <taxon>Chitinophagaceae</taxon>
        <taxon>Flavisolibacter</taxon>
    </lineage>
</organism>
<dbReference type="OrthoDB" id="9800754at2"/>
<dbReference type="EC" id="2.3.1.31" evidence="2"/>
<feature type="active site" description="Nucleophile" evidence="2 3">
    <location>
        <position position="135"/>
    </location>
</feature>
<dbReference type="InterPro" id="IPR029058">
    <property type="entry name" value="AB_hydrolase_fold"/>
</dbReference>
<feature type="binding site" evidence="2">
    <location>
        <position position="320"/>
    </location>
    <ligand>
        <name>substrate</name>
    </ligand>
</feature>
<dbReference type="Proteomes" id="UP000184048">
    <property type="component" value="Unassembled WGS sequence"/>
</dbReference>
<feature type="active site" evidence="2 3">
    <location>
        <position position="319"/>
    </location>
</feature>
<dbReference type="RefSeq" id="WP_072833316.1">
    <property type="nucleotide sequence ID" value="NZ_FQUU01000001.1"/>
</dbReference>
<sequence length="351" mass="39468">MKPQLYHHNLPFALEAGDTLPAITIAYNTWGKLNHQKDNVIWVCHALTANSNVADWWKGMIGPGLAFDTDHYFVICANILGSAYGTTGPIDIDPVTKQPYYHQFPLITIRDMVNAHELLRKHLGIDKIFLLAGGSMGGYQVLEWTLMQPQLIERQFLIATSARETPWGIAIHTAQRLAIEADNTWQKRDRGAGAKGLAAARAIGMITYRSYDSFMATQSEPGNEKLDDFKASSYIKYQGDKLTRRFNAFSYYILSKALDTHNIARSRSVSVETVLQSIKQPTLVMGITSDLLCPVDEQKLIAQNFSCSSYLEFDSRYGHDGFLVETAIISAHLKEWLQLIETDDQFVTRKG</sequence>
<keyword evidence="6" id="KW-1185">Reference proteome</keyword>
<dbReference type="STRING" id="1121884.SAMN02745131_00146"/>
<feature type="active site" evidence="2 3">
    <location>
        <position position="290"/>
    </location>
</feature>
<protein>
    <recommendedName>
        <fullName evidence="2">Homoserine O-acetyltransferase</fullName>
        <shortName evidence="2">HAT</shortName>
        <ecNumber evidence="2">2.3.1.31</ecNumber>
    </recommendedName>
    <alternativeName>
        <fullName evidence="2">Homoserine transacetylase</fullName>
        <shortName evidence="2">HTA</shortName>
    </alternativeName>
</protein>
<keyword evidence="2" id="KW-0963">Cytoplasm</keyword>
<dbReference type="GO" id="GO:0009086">
    <property type="term" value="P:methionine biosynthetic process"/>
    <property type="evidence" value="ECO:0007669"/>
    <property type="project" value="UniProtKB-UniRule"/>
</dbReference>
<dbReference type="NCBIfam" id="NF001209">
    <property type="entry name" value="PRK00175.1"/>
    <property type="match status" value="1"/>
</dbReference>
<evidence type="ECO:0000313" key="5">
    <source>
        <dbReference type="EMBL" id="SHE32591.1"/>
    </source>
</evidence>
<comment type="caution">
    <text evidence="2">Lacks conserved residue(s) required for the propagation of feature annotation.</text>
</comment>
<evidence type="ECO:0000259" key="4">
    <source>
        <dbReference type="Pfam" id="PF00561"/>
    </source>
</evidence>
<dbReference type="AlphaFoldDB" id="A0A1M4SK69"/>
<dbReference type="HAMAP" id="MF_00296">
    <property type="entry name" value="MetX_acyltransf"/>
    <property type="match status" value="1"/>
</dbReference>
<dbReference type="NCBIfam" id="TIGR01392">
    <property type="entry name" value="homoserO_Ac_trn"/>
    <property type="match status" value="1"/>
</dbReference>
<proteinExistence type="inferred from homology"/>
<feature type="binding site" evidence="2">
    <location>
        <position position="201"/>
    </location>
    <ligand>
        <name>substrate</name>
    </ligand>
</feature>
<dbReference type="GO" id="GO:0009092">
    <property type="term" value="P:homoserine metabolic process"/>
    <property type="evidence" value="ECO:0007669"/>
    <property type="project" value="TreeGrafter"/>
</dbReference>
<dbReference type="EMBL" id="FQUU01000001">
    <property type="protein sequence ID" value="SHE32591.1"/>
    <property type="molecule type" value="Genomic_DNA"/>
</dbReference>
<evidence type="ECO:0000313" key="6">
    <source>
        <dbReference type="Proteomes" id="UP000184048"/>
    </source>
</evidence>
<dbReference type="InterPro" id="IPR000073">
    <property type="entry name" value="AB_hydrolase_1"/>
</dbReference>
<reference evidence="5 6" key="1">
    <citation type="submission" date="2016-11" db="EMBL/GenBank/DDBJ databases">
        <authorList>
            <person name="Jaros S."/>
            <person name="Januszkiewicz K."/>
            <person name="Wedrychowicz H."/>
        </authorList>
    </citation>
    <scope>NUCLEOTIDE SEQUENCE [LARGE SCALE GENOMIC DNA]</scope>
    <source>
        <strain evidence="5 6">DSM 18119</strain>
    </source>
</reference>
<dbReference type="InterPro" id="IPR008220">
    <property type="entry name" value="HAT_MetX-like"/>
</dbReference>
<feature type="domain" description="AB hydrolase-1" evidence="4">
    <location>
        <begin position="40"/>
        <end position="325"/>
    </location>
</feature>
<name>A0A1M4SK69_9BACT</name>
<comment type="similarity">
    <text evidence="2">Belongs to the AB hydrolase superfamily. MetX family.</text>
</comment>
<keyword evidence="2" id="KW-0028">Amino-acid biosynthesis</keyword>
<gene>
    <name evidence="2" type="primary">metXA</name>
    <name evidence="5" type="ORF">SAMN02745131_00146</name>
</gene>
<dbReference type="UniPathway" id="UPA00051">
    <property type="reaction ID" value="UER00074"/>
</dbReference>
<dbReference type="PIRSF" id="PIRSF000443">
    <property type="entry name" value="Homoser_Ac_trans"/>
    <property type="match status" value="1"/>
</dbReference>
<evidence type="ECO:0000256" key="2">
    <source>
        <dbReference type="HAMAP-Rule" id="MF_00296"/>
    </source>
</evidence>
<keyword evidence="1 2" id="KW-0808">Transferase</keyword>
<dbReference type="GO" id="GO:0004414">
    <property type="term" value="F:homoserine O-acetyltransferase activity"/>
    <property type="evidence" value="ECO:0007669"/>
    <property type="project" value="UniProtKB-UniRule"/>
</dbReference>
<comment type="subunit">
    <text evidence="2">Homodimer.</text>
</comment>
<comment type="subcellular location">
    <subcellularLocation>
        <location evidence="2">Cytoplasm</location>
    </subcellularLocation>
</comment>
<dbReference type="Gene3D" id="3.40.50.1820">
    <property type="entry name" value="alpha/beta hydrolase"/>
    <property type="match status" value="1"/>
</dbReference>
<comment type="pathway">
    <text evidence="2">Amino-acid biosynthesis; L-methionine biosynthesis via de novo pathway; O-acetyl-L-homoserine from L-homoserine: step 1/1.</text>
</comment>
<evidence type="ECO:0000256" key="1">
    <source>
        <dbReference type="ARBA" id="ARBA00022679"/>
    </source>
</evidence>
<dbReference type="PANTHER" id="PTHR32268:SF11">
    <property type="entry name" value="HOMOSERINE O-ACETYLTRANSFERASE"/>
    <property type="match status" value="1"/>
</dbReference>
<dbReference type="Pfam" id="PF00561">
    <property type="entry name" value="Abhydrolase_1"/>
    <property type="match status" value="1"/>
</dbReference>
<keyword evidence="2" id="KW-0012">Acyltransferase</keyword>
<dbReference type="GO" id="GO:0005737">
    <property type="term" value="C:cytoplasm"/>
    <property type="evidence" value="ECO:0007669"/>
    <property type="project" value="UniProtKB-SubCell"/>
</dbReference>
<evidence type="ECO:0000256" key="3">
    <source>
        <dbReference type="PIRSR" id="PIRSR000443-1"/>
    </source>
</evidence>
<keyword evidence="2" id="KW-0486">Methionine biosynthesis</keyword>